<dbReference type="OrthoDB" id="10364231at2759"/>
<reference evidence="1 2" key="1">
    <citation type="journal article" date="2013" name="PLoS Genet.">
        <title>Comparative genome structure, secondary metabolite, and effector coding capacity across Cochliobolus pathogens.</title>
        <authorList>
            <person name="Condon B.J."/>
            <person name="Leng Y."/>
            <person name="Wu D."/>
            <person name="Bushley K.E."/>
            <person name="Ohm R.A."/>
            <person name="Otillar R."/>
            <person name="Martin J."/>
            <person name="Schackwitz W."/>
            <person name="Grimwood J."/>
            <person name="MohdZainudin N."/>
            <person name="Xue C."/>
            <person name="Wang R."/>
            <person name="Manning V.A."/>
            <person name="Dhillon B."/>
            <person name="Tu Z.J."/>
            <person name="Steffenson B.J."/>
            <person name="Salamov A."/>
            <person name="Sun H."/>
            <person name="Lowry S."/>
            <person name="LaButti K."/>
            <person name="Han J."/>
            <person name="Copeland A."/>
            <person name="Lindquist E."/>
            <person name="Barry K."/>
            <person name="Schmutz J."/>
            <person name="Baker S.E."/>
            <person name="Ciuffetti L.M."/>
            <person name="Grigoriev I.V."/>
            <person name="Zhong S."/>
            <person name="Turgeon B.G."/>
        </authorList>
    </citation>
    <scope>NUCLEOTIDE SEQUENCE [LARGE SCALE GENOMIC DNA]</scope>
    <source>
        <strain evidence="1 2">FI3</strain>
    </source>
</reference>
<accession>W7EK74</accession>
<protein>
    <submittedName>
        <fullName evidence="1">Uncharacterized protein</fullName>
    </submittedName>
</protein>
<evidence type="ECO:0000313" key="2">
    <source>
        <dbReference type="Proteomes" id="UP000054337"/>
    </source>
</evidence>
<organism evidence="1 2">
    <name type="scientific">Bipolaris victoriae (strain FI3)</name>
    <name type="common">Victoria blight of oats agent</name>
    <name type="synonym">Cochliobolus victoriae</name>
    <dbReference type="NCBI Taxonomy" id="930091"/>
    <lineage>
        <taxon>Eukaryota</taxon>
        <taxon>Fungi</taxon>
        <taxon>Dikarya</taxon>
        <taxon>Ascomycota</taxon>
        <taxon>Pezizomycotina</taxon>
        <taxon>Dothideomycetes</taxon>
        <taxon>Pleosporomycetidae</taxon>
        <taxon>Pleosporales</taxon>
        <taxon>Pleosporineae</taxon>
        <taxon>Pleosporaceae</taxon>
        <taxon>Bipolaris</taxon>
    </lineage>
</organism>
<evidence type="ECO:0000313" key="1">
    <source>
        <dbReference type="EMBL" id="EUN26230.1"/>
    </source>
</evidence>
<dbReference type="RefSeq" id="XP_014555808.1">
    <property type="nucleotide sequence ID" value="XM_014700322.1"/>
</dbReference>
<gene>
    <name evidence="1" type="ORF">COCVIDRAFT_38516</name>
</gene>
<dbReference type="Proteomes" id="UP000054337">
    <property type="component" value="Unassembled WGS sequence"/>
</dbReference>
<keyword evidence="2" id="KW-1185">Reference proteome</keyword>
<dbReference type="AlphaFoldDB" id="W7EK74"/>
<dbReference type="HOGENOM" id="CLU_1532280_0_0_1"/>
<name>W7EK74_BIPV3</name>
<sequence>MHASALTDAGRACTQHSAPMLMLSTPPKQHIQQQATRLGPHACYPSPPCGCTCSPVATIQTLRAQRHSTTSPRTHTRARCVAALRSPAPSIGAFSKAVYGVRRGGMPRAKSSLAQQAYPSRRGCGPSPVAIARYRCTRKKTFCRPLSWDHTTLTLPWQLPVPYKPDCARKLPNYTTFITPTCSSAAGPMPLHISETPALHPMPTIVKQ</sequence>
<dbReference type="GeneID" id="26256419"/>
<dbReference type="EMBL" id="KI968742">
    <property type="protein sequence ID" value="EUN26230.1"/>
    <property type="molecule type" value="Genomic_DNA"/>
</dbReference>
<proteinExistence type="predicted"/>